<feature type="transmembrane region" description="Helical" evidence="1">
    <location>
        <begin position="12"/>
        <end position="32"/>
    </location>
</feature>
<keyword evidence="1" id="KW-1133">Transmembrane helix</keyword>
<proteinExistence type="predicted"/>
<keyword evidence="3" id="KW-1185">Reference proteome</keyword>
<protein>
    <submittedName>
        <fullName evidence="2">DUF2306 domain-containing protein</fullName>
    </submittedName>
</protein>
<keyword evidence="1" id="KW-0812">Transmembrane</keyword>
<comment type="caution">
    <text evidence="2">The sequence shown here is derived from an EMBL/GenBank/DDBJ whole genome shotgun (WGS) entry which is preliminary data.</text>
</comment>
<feature type="transmembrane region" description="Helical" evidence="1">
    <location>
        <begin position="79"/>
        <end position="102"/>
    </location>
</feature>
<feature type="transmembrane region" description="Helical" evidence="1">
    <location>
        <begin position="44"/>
        <end position="67"/>
    </location>
</feature>
<dbReference type="Proteomes" id="UP000441389">
    <property type="component" value="Unassembled WGS sequence"/>
</dbReference>
<evidence type="ECO:0000256" key="1">
    <source>
        <dbReference type="SAM" id="Phobius"/>
    </source>
</evidence>
<name>A0A6I4IX25_9SPHN</name>
<reference evidence="2 3" key="1">
    <citation type="submission" date="2019-12" db="EMBL/GenBank/DDBJ databases">
        <authorList>
            <person name="Huq M.A."/>
        </authorList>
    </citation>
    <scope>NUCLEOTIDE SEQUENCE [LARGE SCALE GENOMIC DNA]</scope>
    <source>
        <strain evidence="2 3">MAH-20</strain>
    </source>
</reference>
<dbReference type="RefSeq" id="WP_157025325.1">
    <property type="nucleotide sequence ID" value="NZ_WQMS01000001.1"/>
</dbReference>
<feature type="transmembrane region" description="Helical" evidence="1">
    <location>
        <begin position="108"/>
        <end position="128"/>
    </location>
</feature>
<organism evidence="2 3">
    <name type="scientific">Sphingomonas horti</name>
    <dbReference type="NCBI Taxonomy" id="2682842"/>
    <lineage>
        <taxon>Bacteria</taxon>
        <taxon>Pseudomonadati</taxon>
        <taxon>Pseudomonadota</taxon>
        <taxon>Alphaproteobacteria</taxon>
        <taxon>Sphingomonadales</taxon>
        <taxon>Sphingomonadaceae</taxon>
        <taxon>Sphingomonas</taxon>
    </lineage>
</organism>
<gene>
    <name evidence="2" type="ORF">GON01_01545</name>
</gene>
<accession>A0A6I4IX25</accession>
<sequence length="223" mass="24812">MQSRSITLPGTVFSFAILSTLFVLWTTVLPMVDGRGWPRHIEHLPILLTHIAGGVLMITLGACALFLGWNRRALGWHRWVGRAYLLSGSIAALLVIVMAATVPHEPQSLYVATGTLALVWLAVAAMGWRAARNRRFASHREWMIRSYVLSWTFVGCRLATTVDFYPWLGIEGVTAAIWVNWIVPLVACEIALRWKEGAPVARPDRALSPDGLQARRLSRSTCL</sequence>
<dbReference type="EMBL" id="WQMS01000001">
    <property type="protein sequence ID" value="MVO76626.1"/>
    <property type="molecule type" value="Genomic_DNA"/>
</dbReference>
<evidence type="ECO:0000313" key="3">
    <source>
        <dbReference type="Proteomes" id="UP000441389"/>
    </source>
</evidence>
<keyword evidence="1" id="KW-0472">Membrane</keyword>
<dbReference type="AlphaFoldDB" id="A0A6I4IX25"/>
<evidence type="ECO:0000313" key="2">
    <source>
        <dbReference type="EMBL" id="MVO76626.1"/>
    </source>
</evidence>
<dbReference type="Pfam" id="PF10067">
    <property type="entry name" value="DUF2306"/>
    <property type="match status" value="1"/>
</dbReference>
<dbReference type="InterPro" id="IPR018750">
    <property type="entry name" value="DUF2306_membrane"/>
</dbReference>